<organism evidence="1 2">
    <name type="scientific">Bauhinia variegata</name>
    <name type="common">Purple orchid tree</name>
    <name type="synonym">Phanera variegata</name>
    <dbReference type="NCBI Taxonomy" id="167791"/>
    <lineage>
        <taxon>Eukaryota</taxon>
        <taxon>Viridiplantae</taxon>
        <taxon>Streptophyta</taxon>
        <taxon>Embryophyta</taxon>
        <taxon>Tracheophyta</taxon>
        <taxon>Spermatophyta</taxon>
        <taxon>Magnoliopsida</taxon>
        <taxon>eudicotyledons</taxon>
        <taxon>Gunneridae</taxon>
        <taxon>Pentapetalae</taxon>
        <taxon>rosids</taxon>
        <taxon>fabids</taxon>
        <taxon>Fabales</taxon>
        <taxon>Fabaceae</taxon>
        <taxon>Cercidoideae</taxon>
        <taxon>Cercideae</taxon>
        <taxon>Bauhiniinae</taxon>
        <taxon>Bauhinia</taxon>
    </lineage>
</organism>
<proteinExistence type="predicted"/>
<protein>
    <submittedName>
        <fullName evidence="1">Uncharacterized protein</fullName>
    </submittedName>
</protein>
<sequence>MGCREVEVDAADDGVADGFVEYLLGRKSSLRPLGGAALDGIDFDIEGGTNQHWDDLARYISKGKKVFLTAAPLCPFPDAWLGNALKTDLFDYVWVQFYNNPPF</sequence>
<dbReference type="EMBL" id="CM039433">
    <property type="protein sequence ID" value="KAI4328853.1"/>
    <property type="molecule type" value="Genomic_DNA"/>
</dbReference>
<evidence type="ECO:0000313" key="2">
    <source>
        <dbReference type="Proteomes" id="UP000828941"/>
    </source>
</evidence>
<gene>
    <name evidence="1" type="ORF">L6164_021176</name>
</gene>
<reference evidence="1 2" key="1">
    <citation type="journal article" date="2022" name="DNA Res.">
        <title>Chromosomal-level genome assembly of the orchid tree Bauhinia variegata (Leguminosae; Cercidoideae) supports the allotetraploid origin hypothesis of Bauhinia.</title>
        <authorList>
            <person name="Zhong Y."/>
            <person name="Chen Y."/>
            <person name="Zheng D."/>
            <person name="Pang J."/>
            <person name="Liu Y."/>
            <person name="Luo S."/>
            <person name="Meng S."/>
            <person name="Qian L."/>
            <person name="Wei D."/>
            <person name="Dai S."/>
            <person name="Zhou R."/>
        </authorList>
    </citation>
    <scope>NUCLEOTIDE SEQUENCE [LARGE SCALE GENOMIC DNA]</scope>
    <source>
        <strain evidence="1">BV-YZ2020</strain>
    </source>
</reference>
<dbReference type="Proteomes" id="UP000828941">
    <property type="component" value="Chromosome 8"/>
</dbReference>
<name>A0ACB9MXQ1_BAUVA</name>
<comment type="caution">
    <text evidence="1">The sequence shown here is derived from an EMBL/GenBank/DDBJ whole genome shotgun (WGS) entry which is preliminary data.</text>
</comment>
<accession>A0ACB9MXQ1</accession>
<keyword evidence="2" id="KW-1185">Reference proteome</keyword>
<evidence type="ECO:0000313" key="1">
    <source>
        <dbReference type="EMBL" id="KAI4328853.1"/>
    </source>
</evidence>